<dbReference type="PANTHER" id="PTHR45657">
    <property type="entry name" value="CRAL-TRIO DOMAIN-CONTAINING PROTEIN YKL091C-RELATED"/>
    <property type="match status" value="1"/>
</dbReference>
<name>A0A0D3L2E2_EMIH1</name>
<protein>
    <recommendedName>
        <fullName evidence="2">CRAL-TRIO domain-containing protein</fullName>
    </recommendedName>
</protein>
<dbReference type="PROSITE" id="PS50191">
    <property type="entry name" value="CRAL_TRIO"/>
    <property type="match status" value="1"/>
</dbReference>
<dbReference type="PANTHER" id="PTHR45657:SF1">
    <property type="entry name" value="CRAL-TRIO DOMAIN-CONTAINING PROTEIN YKL091C-RELATED"/>
    <property type="match status" value="1"/>
</dbReference>
<feature type="compositionally biased region" description="Low complexity" evidence="1">
    <location>
        <begin position="9"/>
        <end position="27"/>
    </location>
</feature>
<keyword evidence="4" id="KW-1185">Reference proteome</keyword>
<organism evidence="3 4">
    <name type="scientific">Emiliania huxleyi (strain CCMP1516)</name>
    <dbReference type="NCBI Taxonomy" id="280463"/>
    <lineage>
        <taxon>Eukaryota</taxon>
        <taxon>Haptista</taxon>
        <taxon>Haptophyta</taxon>
        <taxon>Prymnesiophyceae</taxon>
        <taxon>Isochrysidales</taxon>
        <taxon>Noelaerhabdaceae</taxon>
        <taxon>Emiliania</taxon>
    </lineage>
</organism>
<dbReference type="PaxDb" id="2903-EOD42177"/>
<feature type="region of interest" description="Disordered" evidence="1">
    <location>
        <begin position="1"/>
        <end position="34"/>
    </location>
</feature>
<dbReference type="AlphaFoldDB" id="A0A0D3L2E2"/>
<evidence type="ECO:0000313" key="4">
    <source>
        <dbReference type="Proteomes" id="UP000013827"/>
    </source>
</evidence>
<dbReference type="InterPro" id="IPR051026">
    <property type="entry name" value="PI/PC_transfer"/>
</dbReference>
<reference evidence="3" key="2">
    <citation type="submission" date="2024-10" db="UniProtKB">
        <authorList>
            <consortium name="EnsemblProtists"/>
        </authorList>
    </citation>
    <scope>IDENTIFICATION</scope>
</reference>
<proteinExistence type="predicted"/>
<dbReference type="eggNOG" id="KOG1471">
    <property type="taxonomic scope" value="Eukaryota"/>
</dbReference>
<dbReference type="RefSeq" id="XP_005794606.1">
    <property type="nucleotide sequence ID" value="XM_005794549.1"/>
</dbReference>
<dbReference type="SMART" id="SM00516">
    <property type="entry name" value="SEC14"/>
    <property type="match status" value="1"/>
</dbReference>
<dbReference type="EnsemblProtists" id="EOD42177">
    <property type="protein sequence ID" value="EOD42177"/>
    <property type="gene ID" value="EMIHUDRAFT_194943"/>
</dbReference>
<feature type="domain" description="CRAL-TRIO" evidence="2">
    <location>
        <begin position="125"/>
        <end position="291"/>
    </location>
</feature>
<sequence>MRRSRRSRTSAAESTSSSHLAESTSSAQGEAAPPSPDLVALLAAVNGDERLVESIERHRFGESAEALCARFARARAGSLPKALAMLRRDMERREERGFADLRAMSAAQVLSLSPSRDGSDGGALRDRLLGEWNPTGLLGRDYAGRPVLYRNFSRTRLWDVPLPLSALLKYNEWVSERLAASMGDVGKWTIVIDVANMGAVQCLHPTHLAFCKGLARTDAAHYPERLGRLLLINAPAVFEKFWNAFKAVLDPNTVAKIDILGSGPAVQRRLAELMPPEILPLALGGKATLSLAGLDPALPSLPPSAPVFDVVATRSSRGSGIACVAVYDCEEEPSPQAEE</sequence>
<accession>A0A0D3L2E2</accession>
<dbReference type="InterPro" id="IPR036865">
    <property type="entry name" value="CRAL-TRIO_dom_sf"/>
</dbReference>
<dbReference type="Pfam" id="PF00650">
    <property type="entry name" value="CRAL_TRIO"/>
    <property type="match status" value="1"/>
</dbReference>
<dbReference type="HOGENOM" id="CLU_819969_0_0_1"/>
<dbReference type="Proteomes" id="UP000013827">
    <property type="component" value="Unassembled WGS sequence"/>
</dbReference>
<dbReference type="Gene3D" id="3.40.525.10">
    <property type="entry name" value="CRAL-TRIO lipid binding domain"/>
    <property type="match status" value="1"/>
</dbReference>
<dbReference type="SUPFAM" id="SSF52087">
    <property type="entry name" value="CRAL/TRIO domain"/>
    <property type="match status" value="1"/>
</dbReference>
<evidence type="ECO:0000256" key="1">
    <source>
        <dbReference type="SAM" id="MobiDB-lite"/>
    </source>
</evidence>
<evidence type="ECO:0000259" key="2">
    <source>
        <dbReference type="PROSITE" id="PS50191"/>
    </source>
</evidence>
<reference evidence="4" key="1">
    <citation type="journal article" date="2013" name="Nature">
        <title>Pan genome of the phytoplankton Emiliania underpins its global distribution.</title>
        <authorList>
            <person name="Read B.A."/>
            <person name="Kegel J."/>
            <person name="Klute M.J."/>
            <person name="Kuo A."/>
            <person name="Lefebvre S.C."/>
            <person name="Maumus F."/>
            <person name="Mayer C."/>
            <person name="Miller J."/>
            <person name="Monier A."/>
            <person name="Salamov A."/>
            <person name="Young J."/>
            <person name="Aguilar M."/>
            <person name="Claverie J.M."/>
            <person name="Frickenhaus S."/>
            <person name="Gonzalez K."/>
            <person name="Herman E.K."/>
            <person name="Lin Y.C."/>
            <person name="Napier J."/>
            <person name="Ogata H."/>
            <person name="Sarno A.F."/>
            <person name="Shmutz J."/>
            <person name="Schroeder D."/>
            <person name="de Vargas C."/>
            <person name="Verret F."/>
            <person name="von Dassow P."/>
            <person name="Valentin K."/>
            <person name="Van de Peer Y."/>
            <person name="Wheeler G."/>
            <person name="Dacks J.B."/>
            <person name="Delwiche C.F."/>
            <person name="Dyhrman S.T."/>
            <person name="Glockner G."/>
            <person name="John U."/>
            <person name="Richards T."/>
            <person name="Worden A.Z."/>
            <person name="Zhang X."/>
            <person name="Grigoriev I.V."/>
            <person name="Allen A.E."/>
            <person name="Bidle K."/>
            <person name="Borodovsky M."/>
            <person name="Bowler C."/>
            <person name="Brownlee C."/>
            <person name="Cock J.M."/>
            <person name="Elias M."/>
            <person name="Gladyshev V.N."/>
            <person name="Groth M."/>
            <person name="Guda C."/>
            <person name="Hadaegh A."/>
            <person name="Iglesias-Rodriguez M.D."/>
            <person name="Jenkins J."/>
            <person name="Jones B.M."/>
            <person name="Lawson T."/>
            <person name="Leese F."/>
            <person name="Lindquist E."/>
            <person name="Lobanov A."/>
            <person name="Lomsadze A."/>
            <person name="Malik S.B."/>
            <person name="Marsh M.E."/>
            <person name="Mackinder L."/>
            <person name="Mock T."/>
            <person name="Mueller-Roeber B."/>
            <person name="Pagarete A."/>
            <person name="Parker M."/>
            <person name="Probert I."/>
            <person name="Quesneville H."/>
            <person name="Raines C."/>
            <person name="Rensing S.A."/>
            <person name="Riano-Pachon D.M."/>
            <person name="Richier S."/>
            <person name="Rokitta S."/>
            <person name="Shiraiwa Y."/>
            <person name="Soanes D.M."/>
            <person name="van der Giezen M."/>
            <person name="Wahlund T.M."/>
            <person name="Williams B."/>
            <person name="Wilson W."/>
            <person name="Wolfe G."/>
            <person name="Wurch L.L."/>
        </authorList>
    </citation>
    <scope>NUCLEOTIDE SEQUENCE</scope>
</reference>
<dbReference type="InterPro" id="IPR001251">
    <property type="entry name" value="CRAL-TRIO_dom"/>
</dbReference>
<dbReference type="KEGG" id="ehx:EMIHUDRAFT_194943"/>
<evidence type="ECO:0000313" key="3">
    <source>
        <dbReference type="EnsemblProtists" id="EOD42177"/>
    </source>
</evidence>
<dbReference type="CDD" id="cd00170">
    <property type="entry name" value="SEC14"/>
    <property type="match status" value="1"/>
</dbReference>
<dbReference type="GeneID" id="17287447"/>